<evidence type="ECO:0000313" key="2">
    <source>
        <dbReference type="Proteomes" id="UP000663879"/>
    </source>
</evidence>
<reference evidence="1" key="1">
    <citation type="submission" date="2021-02" db="EMBL/GenBank/DDBJ databases">
        <authorList>
            <person name="Nowell W R."/>
        </authorList>
    </citation>
    <scope>NUCLEOTIDE SEQUENCE</scope>
    <source>
        <strain evidence="1">Ploen Becks lab</strain>
    </source>
</reference>
<dbReference type="OrthoDB" id="8063258at2759"/>
<protein>
    <submittedName>
        <fullName evidence="1">Uncharacterized protein</fullName>
    </submittedName>
</protein>
<sequence length="73" mass="8408">MPQDGPANIYALSQSKVRERNKIGRPTVQFIEQISRFLTNDNRVKLIPSEITKYAINKRSWSSLIPEHQKPDG</sequence>
<evidence type="ECO:0000313" key="1">
    <source>
        <dbReference type="EMBL" id="CAF0869536.1"/>
    </source>
</evidence>
<dbReference type="Proteomes" id="UP000663879">
    <property type="component" value="Unassembled WGS sequence"/>
</dbReference>
<accession>A0A813XEN9</accession>
<dbReference type="AlphaFoldDB" id="A0A813XEN9"/>
<comment type="caution">
    <text evidence="1">The sequence shown here is derived from an EMBL/GenBank/DDBJ whole genome shotgun (WGS) entry which is preliminary data.</text>
</comment>
<gene>
    <name evidence="1" type="ORF">OXX778_LOCUS9861</name>
</gene>
<organism evidence="1 2">
    <name type="scientific">Brachionus calyciflorus</name>
    <dbReference type="NCBI Taxonomy" id="104777"/>
    <lineage>
        <taxon>Eukaryota</taxon>
        <taxon>Metazoa</taxon>
        <taxon>Spiralia</taxon>
        <taxon>Gnathifera</taxon>
        <taxon>Rotifera</taxon>
        <taxon>Eurotatoria</taxon>
        <taxon>Monogononta</taxon>
        <taxon>Pseudotrocha</taxon>
        <taxon>Ploima</taxon>
        <taxon>Brachionidae</taxon>
        <taxon>Brachionus</taxon>
    </lineage>
</organism>
<proteinExistence type="predicted"/>
<dbReference type="EMBL" id="CAJNOC010001495">
    <property type="protein sequence ID" value="CAF0869536.1"/>
    <property type="molecule type" value="Genomic_DNA"/>
</dbReference>
<keyword evidence="2" id="KW-1185">Reference proteome</keyword>
<name>A0A813XEN9_9BILA</name>